<proteinExistence type="predicted"/>
<dbReference type="Pfam" id="PF16859">
    <property type="entry name" value="TetR_C_11"/>
    <property type="match status" value="1"/>
</dbReference>
<dbReference type="SUPFAM" id="SSF48498">
    <property type="entry name" value="Tetracyclin repressor-like, C-terminal domain"/>
    <property type="match status" value="1"/>
</dbReference>
<protein>
    <submittedName>
        <fullName evidence="4">TetR family transcriptional regulator</fullName>
    </submittedName>
</protein>
<dbReference type="KEGG" id="aez:C3E78_04200"/>
<sequence>MGQRVRHAACRVYGRHGWSGFSIDAVAREAGVGKASIYLRWPDRRTLLIDSLVTTLVTVEDVDTGSLPGDLREIVTHHMRYYFGDLKAAAFRMATEASMTPELRETWDTWRASQVHAARSTVRRGIDRGELRPGTSVTLLLDTLLGGALMHALVAPAVMDADGIDELAASLVDFVLAAADS</sequence>
<dbReference type="GO" id="GO:0000976">
    <property type="term" value="F:transcription cis-regulatory region binding"/>
    <property type="evidence" value="ECO:0007669"/>
    <property type="project" value="TreeGrafter"/>
</dbReference>
<dbReference type="PROSITE" id="PS50977">
    <property type="entry name" value="HTH_TETR_2"/>
    <property type="match status" value="1"/>
</dbReference>
<dbReference type="AlphaFoldDB" id="A0A2S0WJH4"/>
<dbReference type="InterPro" id="IPR036271">
    <property type="entry name" value="Tet_transcr_reg_TetR-rel_C_sf"/>
</dbReference>
<dbReference type="EMBL" id="CP026952">
    <property type="protein sequence ID" value="AWB91486.1"/>
    <property type="molecule type" value="Genomic_DNA"/>
</dbReference>
<dbReference type="InterPro" id="IPR050109">
    <property type="entry name" value="HTH-type_TetR-like_transc_reg"/>
</dbReference>
<dbReference type="Gene3D" id="1.10.357.10">
    <property type="entry name" value="Tetracycline Repressor, domain 2"/>
    <property type="match status" value="1"/>
</dbReference>
<keyword evidence="2" id="KW-0238">DNA-binding</keyword>
<accession>A0A5F2ELP0</accession>
<keyword evidence="1" id="KW-0805">Transcription regulation</keyword>
<dbReference type="InterPro" id="IPR009057">
    <property type="entry name" value="Homeodomain-like_sf"/>
</dbReference>
<organism evidence="4 5">
    <name type="scientific">Aeromicrobium chenweiae</name>
    <dbReference type="NCBI Taxonomy" id="2079793"/>
    <lineage>
        <taxon>Bacteria</taxon>
        <taxon>Bacillati</taxon>
        <taxon>Actinomycetota</taxon>
        <taxon>Actinomycetes</taxon>
        <taxon>Propionibacteriales</taxon>
        <taxon>Nocardioidaceae</taxon>
        <taxon>Aeromicrobium</taxon>
    </lineage>
</organism>
<keyword evidence="3" id="KW-0804">Transcription</keyword>
<dbReference type="Pfam" id="PF00440">
    <property type="entry name" value="TetR_N"/>
    <property type="match status" value="1"/>
</dbReference>
<dbReference type="Proteomes" id="UP000244384">
    <property type="component" value="Chromosome"/>
</dbReference>
<dbReference type="Gene3D" id="1.10.10.60">
    <property type="entry name" value="Homeodomain-like"/>
    <property type="match status" value="1"/>
</dbReference>
<evidence type="ECO:0000256" key="2">
    <source>
        <dbReference type="ARBA" id="ARBA00023125"/>
    </source>
</evidence>
<dbReference type="InterPro" id="IPR001647">
    <property type="entry name" value="HTH_TetR"/>
</dbReference>
<dbReference type="OrthoDB" id="9796019at2"/>
<keyword evidence="5" id="KW-1185">Reference proteome</keyword>
<dbReference type="PANTHER" id="PTHR30055">
    <property type="entry name" value="HTH-TYPE TRANSCRIPTIONAL REGULATOR RUTR"/>
    <property type="match status" value="1"/>
</dbReference>
<gene>
    <name evidence="4" type="ORF">C3E78_04200</name>
</gene>
<evidence type="ECO:0000256" key="3">
    <source>
        <dbReference type="ARBA" id="ARBA00023163"/>
    </source>
</evidence>
<evidence type="ECO:0000313" key="5">
    <source>
        <dbReference type="Proteomes" id="UP000244384"/>
    </source>
</evidence>
<dbReference type="GO" id="GO:0003700">
    <property type="term" value="F:DNA-binding transcription factor activity"/>
    <property type="evidence" value="ECO:0007669"/>
    <property type="project" value="TreeGrafter"/>
</dbReference>
<dbReference type="InterPro" id="IPR011075">
    <property type="entry name" value="TetR_C"/>
</dbReference>
<dbReference type="PANTHER" id="PTHR30055:SF148">
    <property type="entry name" value="TETR-FAMILY TRANSCRIPTIONAL REGULATOR"/>
    <property type="match status" value="1"/>
</dbReference>
<accession>A0A2S0WJH4</accession>
<name>A0A2S0WJH4_9ACTN</name>
<reference evidence="5" key="1">
    <citation type="submission" date="2018-01" db="EMBL/GenBank/DDBJ databases">
        <authorList>
            <person name="Li J."/>
        </authorList>
    </citation>
    <scope>NUCLEOTIDE SEQUENCE [LARGE SCALE GENOMIC DNA]</scope>
    <source>
        <strain evidence="5">592</strain>
    </source>
</reference>
<evidence type="ECO:0000313" key="4">
    <source>
        <dbReference type="EMBL" id="AWB91486.1"/>
    </source>
</evidence>
<evidence type="ECO:0000256" key="1">
    <source>
        <dbReference type="ARBA" id="ARBA00023015"/>
    </source>
</evidence>
<dbReference type="SUPFAM" id="SSF46689">
    <property type="entry name" value="Homeodomain-like"/>
    <property type="match status" value="1"/>
</dbReference>